<keyword evidence="6" id="KW-0150">Chloroplast</keyword>
<comment type="subcellular location">
    <subcellularLocation>
        <location evidence="3">Plastid</location>
        <location evidence="3">Chloroplast stroma</location>
    </subcellularLocation>
</comment>
<feature type="zinc finger region" description="C4-type" evidence="3">
    <location>
        <begin position="36"/>
        <end position="58"/>
    </location>
</feature>
<sequence>MSILAWIEDQRRLKLLNAPKYNHPASDGSQGLWTRCDNCGVILYIKHLKENQRVCFGCGFHLQMNSQERIDHLIDLGTWRPFDETLSPCDPLEFRDQKPYTERLREAQERTGLQDAIQTGTGMLDGIPIALGVMDFHFMGGGMGSAVGEKITRLIEYATQEGLTLVLVCASGGARMQEGILSLMQMAKISAALQVYQSCANLLYISVLTSPTTGGVTASFAMLGDLIFAEPKALIGFAGRRVIEQTLQEQLPDDFQTSEYLLHHGLLDLIVPRSFLKQALSETITLYKDAPLKLSGIIPYGIQPSLNFIGEEKVRRKWLEWEKKQAKDKVRHGIFSLENGKDLFREKVSQSYGVAGENASQVLLNTKLTSSYEVPLKNFPDENQIDVFESISNNEENWLGIENEQKSDFSYREILLSFYTMFQFLENQRLNCDIPVNAFQKNNKNFISVAPFSGLEYTSSPTQEQVNSNVTNTTLDSLEQNSENKNNELATSLKSTEKDPSDSLPVQQVQNISSTSDNFTFLNKAISLAVNRTLQWRTFYMSSKVEPKKVLFK</sequence>
<dbReference type="GO" id="GO:0006633">
    <property type="term" value="P:fatty acid biosynthetic process"/>
    <property type="evidence" value="ECO:0007669"/>
    <property type="project" value="UniProtKB-KW"/>
</dbReference>
<name>A0A097KPN0_9CHLO</name>
<feature type="binding site" evidence="3">
    <location>
        <position position="36"/>
    </location>
    <ligand>
        <name>Zn(2+)</name>
        <dbReference type="ChEBI" id="CHEBI:29105"/>
    </ligand>
</feature>
<keyword evidence="6" id="KW-0934">Plastid</keyword>
<geneLocation type="chloroplast" evidence="6"/>
<evidence type="ECO:0000259" key="5">
    <source>
        <dbReference type="PROSITE" id="PS50980"/>
    </source>
</evidence>
<keyword evidence="3" id="KW-0862">Zinc</keyword>
<feature type="binding site" evidence="3">
    <location>
        <position position="55"/>
    </location>
    <ligand>
        <name>Zn(2+)</name>
        <dbReference type="ChEBI" id="CHEBI:29105"/>
    </ligand>
</feature>
<feature type="region of interest" description="Disordered" evidence="4">
    <location>
        <begin position="478"/>
        <end position="504"/>
    </location>
</feature>
<reference evidence="6" key="1">
    <citation type="journal article" date="2014" name="BMC Evol. Biol.">
        <title>Chloroplast phylogenomic analysis resolves deep-level relationships within the green algal class Trebouxiophyceae.</title>
        <authorList>
            <person name="Lemieux C."/>
            <person name="Otis C."/>
            <person name="Turmel M."/>
        </authorList>
    </citation>
    <scope>NUCLEOTIDE SEQUENCE</scope>
</reference>
<comment type="subunit">
    <text evidence="1">Acetyl-CoA carboxylase is a heterohexamer composed of biotin carboxyl carrier protein, biotin carboxylase and 2 subunits each of ACCase subunit alpha and ACCase plastid-coded subunit beta (accD).</text>
</comment>
<evidence type="ECO:0000256" key="3">
    <source>
        <dbReference type="HAMAP-Rule" id="MF_01395"/>
    </source>
</evidence>
<dbReference type="HAMAP" id="MF_01395">
    <property type="entry name" value="AcetylCoA_CT_beta"/>
    <property type="match status" value="1"/>
</dbReference>
<dbReference type="SUPFAM" id="SSF52096">
    <property type="entry name" value="ClpP/crotonase"/>
    <property type="match status" value="1"/>
</dbReference>
<gene>
    <name evidence="3 6" type="primary">accD</name>
</gene>
<accession>A0A097KPN0</accession>
<dbReference type="EC" id="2.1.3.15" evidence="3"/>
<dbReference type="Gene3D" id="3.90.226.10">
    <property type="entry name" value="2-enoyl-CoA Hydratase, Chain A, domain 1"/>
    <property type="match status" value="1"/>
</dbReference>
<keyword evidence="3" id="KW-0863">Zinc-finger</keyword>
<dbReference type="Pfam" id="PF01039">
    <property type="entry name" value="Carboxyl_trans"/>
    <property type="match status" value="1"/>
</dbReference>
<dbReference type="InterPro" id="IPR034733">
    <property type="entry name" value="AcCoA_carboxyl_beta"/>
</dbReference>
<evidence type="ECO:0000256" key="4">
    <source>
        <dbReference type="SAM" id="MobiDB-lite"/>
    </source>
</evidence>
<dbReference type="NCBIfam" id="TIGR00515">
    <property type="entry name" value="accD"/>
    <property type="match status" value="1"/>
</dbReference>
<feature type="binding site" evidence="3">
    <location>
        <position position="58"/>
    </location>
    <ligand>
        <name>Zn(2+)</name>
        <dbReference type="ChEBI" id="CHEBI:29105"/>
    </ligand>
</feature>
<dbReference type="UniPathway" id="UPA00655">
    <property type="reaction ID" value="UER00711"/>
</dbReference>
<dbReference type="EMBL" id="KM462882">
    <property type="protein sequence ID" value="AIT95149.1"/>
    <property type="molecule type" value="Genomic_DNA"/>
</dbReference>
<dbReference type="PANTHER" id="PTHR42995">
    <property type="entry name" value="ACETYL-COENZYME A CARBOXYLASE CARBOXYL TRANSFERASE SUBUNIT BETA, CHLOROPLASTIC"/>
    <property type="match status" value="1"/>
</dbReference>
<dbReference type="PRINTS" id="PR01070">
    <property type="entry name" value="ACCCTRFRASEB"/>
</dbReference>
<dbReference type="GO" id="GO:0005524">
    <property type="term" value="F:ATP binding"/>
    <property type="evidence" value="ECO:0007669"/>
    <property type="project" value="UniProtKB-KW"/>
</dbReference>
<feature type="domain" description="CoA carboxyltransferase N-terminal" evidence="5">
    <location>
        <begin position="32"/>
        <end position="302"/>
    </location>
</feature>
<dbReference type="GO" id="GO:0003989">
    <property type="term" value="F:acetyl-CoA carboxylase activity"/>
    <property type="evidence" value="ECO:0007669"/>
    <property type="project" value="InterPro"/>
</dbReference>
<keyword evidence="3" id="KW-0276">Fatty acid metabolism</keyword>
<organism evidence="6">
    <name type="scientific">Fusochloris perforata</name>
    <dbReference type="NCBI Taxonomy" id="106203"/>
    <lineage>
        <taxon>Eukaryota</taxon>
        <taxon>Viridiplantae</taxon>
        <taxon>Chlorophyta</taxon>
        <taxon>core chlorophytes</taxon>
        <taxon>Trebouxiophyceae</taxon>
        <taxon>Microthamniales</taxon>
        <taxon>Microthamniaceae</taxon>
        <taxon>Fusochloris</taxon>
    </lineage>
</organism>
<comment type="similarity">
    <text evidence="3">Belongs to the AccD/PCCB family.</text>
</comment>
<comment type="function">
    <text evidence="3">Component of the acetyl coenzyme A carboxylase (ACC) complex. Biotin carboxylase (BC) catalyzes the carboxylation of biotin on its carrier protein (BCCP) and then the CO(2) group is transferred by the transcarboxylase to acetyl-CoA to form malonyl-CoA.</text>
</comment>
<dbReference type="PANTHER" id="PTHR42995:SF5">
    <property type="entry name" value="ACETYL-COENZYME A CARBOXYLASE CARBOXYL TRANSFERASE SUBUNIT BETA, CHLOROPLASTIC"/>
    <property type="match status" value="1"/>
</dbReference>
<keyword evidence="3" id="KW-0547">Nucleotide-binding</keyword>
<comment type="cofactor">
    <cofactor evidence="3">
        <name>Zn(2+)</name>
        <dbReference type="ChEBI" id="CHEBI:29105"/>
    </cofactor>
    <text evidence="3">Binds 1 zinc ion per subunit.</text>
</comment>
<feature type="binding site" evidence="3">
    <location>
        <position position="39"/>
    </location>
    <ligand>
        <name>Zn(2+)</name>
        <dbReference type="ChEBI" id="CHEBI:29105"/>
    </ligand>
</feature>
<dbReference type="AlphaFoldDB" id="A0A097KPN0"/>
<dbReference type="GeneID" id="22160613"/>
<dbReference type="RefSeq" id="YP_009106364.1">
    <property type="nucleotide sequence ID" value="NC_025543.1"/>
</dbReference>
<keyword evidence="3" id="KW-0444">Lipid biosynthesis</keyword>
<dbReference type="GO" id="GO:2001295">
    <property type="term" value="P:malonyl-CoA biosynthetic process"/>
    <property type="evidence" value="ECO:0007669"/>
    <property type="project" value="UniProtKB-UniRule"/>
</dbReference>
<feature type="compositionally biased region" description="Polar residues" evidence="4">
    <location>
        <begin position="478"/>
        <end position="494"/>
    </location>
</feature>
<evidence type="ECO:0000256" key="1">
    <source>
        <dbReference type="ARBA" id="ARBA00011842"/>
    </source>
</evidence>
<keyword evidence="3" id="KW-0067">ATP-binding</keyword>
<keyword evidence="3" id="KW-0479">Metal-binding</keyword>
<comment type="pathway">
    <text evidence="3">Lipid metabolism; malonyl-CoA biosynthesis; malonyl-CoA from acetyl-CoA: step 1/1.</text>
</comment>
<keyword evidence="3" id="KW-0443">Lipid metabolism</keyword>
<dbReference type="PROSITE" id="PS50980">
    <property type="entry name" value="COA_CT_NTER"/>
    <property type="match status" value="1"/>
</dbReference>
<proteinExistence type="inferred from homology"/>
<dbReference type="InterPro" id="IPR029045">
    <property type="entry name" value="ClpP/crotonase-like_dom_sf"/>
</dbReference>
<dbReference type="GO" id="GO:0016743">
    <property type="term" value="F:carboxyl- or carbamoyltransferase activity"/>
    <property type="evidence" value="ECO:0007669"/>
    <property type="project" value="UniProtKB-UniRule"/>
</dbReference>
<dbReference type="GO" id="GO:0009570">
    <property type="term" value="C:chloroplast stroma"/>
    <property type="evidence" value="ECO:0007669"/>
    <property type="project" value="UniProtKB-SubCell"/>
</dbReference>
<keyword evidence="3" id="KW-0275">Fatty acid biosynthesis</keyword>
<protein>
    <recommendedName>
        <fullName evidence="3">Acetyl-coenzyme A carboxylase carboxyl transferase subunit beta, chloroplastic</fullName>
        <shortName evidence="3">ACCase subunit beta</shortName>
        <shortName evidence="3">Acetyl-CoA carboxylase carboxyltransferase subunit beta</shortName>
        <ecNumber evidence="3">2.1.3.15</ecNumber>
    </recommendedName>
</protein>
<dbReference type="InterPro" id="IPR011762">
    <property type="entry name" value="COA_CT_N"/>
</dbReference>
<dbReference type="InterPro" id="IPR000438">
    <property type="entry name" value="Acetyl_CoA_COase_Trfase_b_su"/>
</dbReference>
<dbReference type="GO" id="GO:0008270">
    <property type="term" value="F:zinc ion binding"/>
    <property type="evidence" value="ECO:0007669"/>
    <property type="project" value="UniProtKB-UniRule"/>
</dbReference>
<keyword evidence="2 3" id="KW-0808">Transferase</keyword>
<dbReference type="GO" id="GO:0009317">
    <property type="term" value="C:acetyl-CoA carboxylase complex"/>
    <property type="evidence" value="ECO:0007669"/>
    <property type="project" value="InterPro"/>
</dbReference>
<evidence type="ECO:0000313" key="6">
    <source>
        <dbReference type="EMBL" id="AIT95149.1"/>
    </source>
</evidence>
<evidence type="ECO:0000256" key="2">
    <source>
        <dbReference type="ARBA" id="ARBA00022679"/>
    </source>
</evidence>
<comment type="catalytic activity">
    <reaction evidence="3">
        <text>N(6)-carboxybiotinyl-L-lysyl-[protein] + acetyl-CoA = N(6)-biotinyl-L-lysyl-[protein] + malonyl-CoA</text>
        <dbReference type="Rhea" id="RHEA:54728"/>
        <dbReference type="Rhea" id="RHEA-COMP:10505"/>
        <dbReference type="Rhea" id="RHEA-COMP:10506"/>
        <dbReference type="ChEBI" id="CHEBI:57288"/>
        <dbReference type="ChEBI" id="CHEBI:57384"/>
        <dbReference type="ChEBI" id="CHEBI:83144"/>
        <dbReference type="ChEBI" id="CHEBI:83145"/>
        <dbReference type="EC" id="2.1.3.15"/>
    </reaction>
</comment>
<comment type="subunit">
    <text evidence="3">Acetyl-CoA carboxylase is a heterohexamer composed of biotin carboxyl carrier protein, biotin carboxylase and two subunits each of ACCase subunit alpha and ACCase plastid-coded subunit beta (accD).</text>
</comment>